<dbReference type="EMBL" id="JAAGRQ010000018">
    <property type="protein sequence ID" value="NDY56366.1"/>
    <property type="molecule type" value="Genomic_DNA"/>
</dbReference>
<evidence type="ECO:0000313" key="2">
    <source>
        <dbReference type="Proteomes" id="UP000469724"/>
    </source>
</evidence>
<gene>
    <name evidence="1" type="ORF">G3N56_06365</name>
</gene>
<name>A0A7K3NJH6_9BACT</name>
<evidence type="ECO:0000313" key="1">
    <source>
        <dbReference type="EMBL" id="NDY56366.1"/>
    </source>
</evidence>
<dbReference type="AlphaFoldDB" id="A0A7K3NJH6"/>
<dbReference type="RefSeq" id="WP_163301422.1">
    <property type="nucleotide sequence ID" value="NZ_JAAGRQ010000018.1"/>
</dbReference>
<protein>
    <submittedName>
        <fullName evidence="1">Uncharacterized protein</fullName>
    </submittedName>
</protein>
<accession>A0A7K3NJH6</accession>
<organism evidence="1 2">
    <name type="scientific">Desulfolutivibrio sulfodismutans</name>
    <dbReference type="NCBI Taxonomy" id="63561"/>
    <lineage>
        <taxon>Bacteria</taxon>
        <taxon>Pseudomonadati</taxon>
        <taxon>Thermodesulfobacteriota</taxon>
        <taxon>Desulfovibrionia</taxon>
        <taxon>Desulfovibrionales</taxon>
        <taxon>Desulfovibrionaceae</taxon>
        <taxon>Desulfolutivibrio</taxon>
    </lineage>
</organism>
<comment type="caution">
    <text evidence="1">The sequence shown here is derived from an EMBL/GenBank/DDBJ whole genome shotgun (WGS) entry which is preliminary data.</text>
</comment>
<proteinExistence type="predicted"/>
<dbReference type="Proteomes" id="UP000469724">
    <property type="component" value="Unassembled WGS sequence"/>
</dbReference>
<sequence length="59" mass="6777">MYQTEHEAKFKYCPLLMTHDDKMKFCQGPMCMMWRNASSPQNEDKGYCGLAGRPEGARG</sequence>
<reference evidence="1 2" key="1">
    <citation type="submission" date="2020-02" db="EMBL/GenBank/DDBJ databases">
        <title>Comparative genomics of sulfur disproportionating microorganisms.</title>
        <authorList>
            <person name="Ward L.M."/>
            <person name="Bertran E."/>
            <person name="Johnston D.T."/>
        </authorList>
    </citation>
    <scope>NUCLEOTIDE SEQUENCE [LARGE SCALE GENOMIC DNA]</scope>
    <source>
        <strain evidence="1 2">DSM 3696</strain>
    </source>
</reference>
<keyword evidence="2" id="KW-1185">Reference proteome</keyword>